<feature type="compositionally biased region" description="Low complexity" evidence="3">
    <location>
        <begin position="233"/>
        <end position="251"/>
    </location>
</feature>
<dbReference type="SUPFAM" id="SSF54928">
    <property type="entry name" value="RNA-binding domain, RBD"/>
    <property type="match status" value="1"/>
</dbReference>
<organism evidence="5 6">
    <name type="scientific">Phoenix dactylifera</name>
    <name type="common">Date palm</name>
    <dbReference type="NCBI Taxonomy" id="42345"/>
    <lineage>
        <taxon>Eukaryota</taxon>
        <taxon>Viridiplantae</taxon>
        <taxon>Streptophyta</taxon>
        <taxon>Embryophyta</taxon>
        <taxon>Tracheophyta</taxon>
        <taxon>Spermatophyta</taxon>
        <taxon>Magnoliopsida</taxon>
        <taxon>Liliopsida</taxon>
        <taxon>Arecaceae</taxon>
        <taxon>Coryphoideae</taxon>
        <taxon>Phoeniceae</taxon>
        <taxon>Phoenix</taxon>
    </lineage>
</organism>
<dbReference type="Proteomes" id="UP000228380">
    <property type="component" value="Chromosome 15"/>
</dbReference>
<dbReference type="AlphaFoldDB" id="A0A8B7C427"/>
<evidence type="ECO:0000259" key="4">
    <source>
        <dbReference type="PROSITE" id="PS50102"/>
    </source>
</evidence>
<evidence type="ECO:0000256" key="2">
    <source>
        <dbReference type="PROSITE-ProRule" id="PRU00176"/>
    </source>
</evidence>
<dbReference type="CDD" id="cd21608">
    <property type="entry name" value="RRM2_NsCP33_like"/>
    <property type="match status" value="1"/>
</dbReference>
<name>A0A8B7C427_PHODC</name>
<keyword evidence="1 2" id="KW-0694">RNA-binding</keyword>
<dbReference type="Pfam" id="PF00076">
    <property type="entry name" value="RRM_1"/>
    <property type="match status" value="1"/>
</dbReference>
<keyword evidence="5" id="KW-1185">Reference proteome</keyword>
<reference evidence="5" key="1">
    <citation type="journal article" date="2019" name="Nat. Commun.">
        <title>Genome-wide association mapping of date palm fruit traits.</title>
        <authorList>
            <person name="Hazzouri K.M."/>
            <person name="Gros-Balthazard M."/>
            <person name="Flowers J.M."/>
            <person name="Copetti D."/>
            <person name="Lemansour A."/>
            <person name="Lebrun M."/>
            <person name="Masmoudi K."/>
            <person name="Ferrand S."/>
            <person name="Dhar M.I."/>
            <person name="Fresquez Z.A."/>
            <person name="Rosas U."/>
            <person name="Zhang J."/>
            <person name="Talag J."/>
            <person name="Lee S."/>
            <person name="Kudrna D."/>
            <person name="Powell R.F."/>
            <person name="Leitch I.J."/>
            <person name="Krueger R.R."/>
            <person name="Wing R.A."/>
            <person name="Amiri K.M.A."/>
            <person name="Purugganan M.D."/>
        </authorList>
    </citation>
    <scope>NUCLEOTIDE SEQUENCE [LARGE SCALE GENOMIC DNA]</scope>
    <source>
        <strain evidence="5">cv. Khalas</strain>
    </source>
</reference>
<dbReference type="PRINTS" id="PR01228">
    <property type="entry name" value="EGGSHELL"/>
</dbReference>
<dbReference type="KEGG" id="pda:103708259"/>
<reference evidence="6" key="2">
    <citation type="submission" date="2025-08" db="UniProtKB">
        <authorList>
            <consortium name="RefSeq"/>
        </authorList>
    </citation>
    <scope>IDENTIFICATION</scope>
    <source>
        <tissue evidence="6">Young leaves</tissue>
    </source>
</reference>
<evidence type="ECO:0000256" key="1">
    <source>
        <dbReference type="ARBA" id="ARBA00022884"/>
    </source>
</evidence>
<dbReference type="InterPro" id="IPR012677">
    <property type="entry name" value="Nucleotide-bd_a/b_plait_sf"/>
</dbReference>
<dbReference type="OrthoDB" id="439808at2759"/>
<dbReference type="RefSeq" id="XP_008791317.2">
    <property type="nucleotide sequence ID" value="XM_008793095.4"/>
</dbReference>
<evidence type="ECO:0000256" key="3">
    <source>
        <dbReference type="SAM" id="MobiDB-lite"/>
    </source>
</evidence>
<dbReference type="SMART" id="SM00360">
    <property type="entry name" value="RRM"/>
    <property type="match status" value="1"/>
</dbReference>
<feature type="region of interest" description="Disordered" evidence="3">
    <location>
        <begin position="233"/>
        <end position="284"/>
    </location>
</feature>
<dbReference type="GO" id="GO:0003723">
    <property type="term" value="F:RNA binding"/>
    <property type="evidence" value="ECO:0007669"/>
    <property type="project" value="UniProtKB-UniRule"/>
</dbReference>
<accession>A0A8B7C427</accession>
<sequence length="284" mass="27792">MAFTNKLGNLFKKATASNLSVYQAIRSMSSSKLFVGGLSYGTDDQSLREAFTSYGEVVEARVIIDRETGRSRGFGFVTFTSGEEASSAITGLDGKDLHGRMVRVNYATERRGFRGGYGGGGGGYGGGGYGGGGYGGGGYGGGDGYNAGGGYGGSTAGGYSGGGSYGGGSNFGGDSYGSGGGSYGGSSGGGDYSVAGGGVGGDNYASGAAGDNYASGAGGAAGGFGSSGGYGGSSATDYGSSVNQFSSNTSSADAGFENESQDNLLDDTVKDDDDEPDNYANKRG</sequence>
<dbReference type="PANTHER" id="PTHR48027">
    <property type="entry name" value="HETEROGENEOUS NUCLEAR RIBONUCLEOPROTEIN 87F-RELATED"/>
    <property type="match status" value="1"/>
</dbReference>
<proteinExistence type="predicted"/>
<evidence type="ECO:0000313" key="5">
    <source>
        <dbReference type="Proteomes" id="UP000228380"/>
    </source>
</evidence>
<dbReference type="InterPro" id="IPR035979">
    <property type="entry name" value="RBD_domain_sf"/>
</dbReference>
<dbReference type="InterPro" id="IPR048289">
    <property type="entry name" value="RRM2_NsCP33-like"/>
</dbReference>
<dbReference type="InterPro" id="IPR052462">
    <property type="entry name" value="SLIRP/GR-RBP-like"/>
</dbReference>
<gene>
    <name evidence="6" type="primary">LOC103708259</name>
</gene>
<dbReference type="Gene3D" id="3.30.70.330">
    <property type="match status" value="1"/>
</dbReference>
<dbReference type="GeneID" id="103708259"/>
<evidence type="ECO:0000313" key="6">
    <source>
        <dbReference type="RefSeq" id="XP_008791317.2"/>
    </source>
</evidence>
<protein>
    <submittedName>
        <fullName evidence="6">Glycine-rich RNA-binding protein 2, mitochondrial</fullName>
    </submittedName>
</protein>
<dbReference type="PROSITE" id="PS50102">
    <property type="entry name" value="RRM"/>
    <property type="match status" value="1"/>
</dbReference>
<feature type="domain" description="RRM" evidence="4">
    <location>
        <begin position="31"/>
        <end position="109"/>
    </location>
</feature>
<dbReference type="InterPro" id="IPR000504">
    <property type="entry name" value="RRM_dom"/>
</dbReference>